<reference evidence="1" key="1">
    <citation type="submission" date="2018-05" db="EMBL/GenBank/DDBJ databases">
        <authorList>
            <person name="Lanie J.A."/>
            <person name="Ng W.-L."/>
            <person name="Kazmierczak K.M."/>
            <person name="Andrzejewski T.M."/>
            <person name="Davidsen T.M."/>
            <person name="Wayne K.J."/>
            <person name="Tettelin H."/>
            <person name="Glass J.I."/>
            <person name="Rusch D."/>
            <person name="Podicherti R."/>
            <person name="Tsui H.-C.T."/>
            <person name="Winkler M.E."/>
        </authorList>
    </citation>
    <scope>NUCLEOTIDE SEQUENCE</scope>
</reference>
<sequence length="61" mass="6723">MNRGKFYPLGHNNGLLQVLTEKRFWRVASRGHCDLTDTASGRVLGLFDGDGVVGVDSDLME</sequence>
<evidence type="ECO:0000313" key="1">
    <source>
        <dbReference type="EMBL" id="SVB83935.1"/>
    </source>
</evidence>
<dbReference type="EMBL" id="UINC01059952">
    <property type="protein sequence ID" value="SVB83935.1"/>
    <property type="molecule type" value="Genomic_DNA"/>
</dbReference>
<protein>
    <submittedName>
        <fullName evidence="1">Uncharacterized protein</fullName>
    </submittedName>
</protein>
<name>A0A382H9Y4_9ZZZZ</name>
<accession>A0A382H9Y4</accession>
<organism evidence="1">
    <name type="scientific">marine metagenome</name>
    <dbReference type="NCBI Taxonomy" id="408172"/>
    <lineage>
        <taxon>unclassified sequences</taxon>
        <taxon>metagenomes</taxon>
        <taxon>ecological metagenomes</taxon>
    </lineage>
</organism>
<gene>
    <name evidence="1" type="ORF">METZ01_LOCUS236789</name>
</gene>
<dbReference type="AlphaFoldDB" id="A0A382H9Y4"/>
<proteinExistence type="predicted"/>